<protein>
    <submittedName>
        <fullName evidence="2">Metal-binding integral membrane protein-like protein</fullName>
    </submittedName>
</protein>
<gene>
    <name evidence="2" type="ordered locus">Dfer_1837</name>
</gene>
<dbReference type="OrthoDB" id="980055at2"/>
<dbReference type="RefSeq" id="WP_015811328.1">
    <property type="nucleotide sequence ID" value="NC_013037.1"/>
</dbReference>
<name>C6VUT7_DYAFD</name>
<feature type="transmembrane region" description="Helical" evidence="1">
    <location>
        <begin position="12"/>
        <end position="27"/>
    </location>
</feature>
<keyword evidence="3" id="KW-1185">Reference proteome</keyword>
<feature type="transmembrane region" description="Helical" evidence="1">
    <location>
        <begin position="185"/>
        <end position="209"/>
    </location>
</feature>
<dbReference type="eggNOG" id="COG5486">
    <property type="taxonomic scope" value="Bacteria"/>
</dbReference>
<proteinExistence type="predicted"/>
<dbReference type="EMBL" id="CP001619">
    <property type="protein sequence ID" value="ACT93074.1"/>
    <property type="molecule type" value="Genomic_DNA"/>
</dbReference>
<dbReference type="AlphaFoldDB" id="C6VUT7"/>
<feature type="transmembrane region" description="Helical" evidence="1">
    <location>
        <begin position="107"/>
        <end position="129"/>
    </location>
</feature>
<feature type="transmembrane region" description="Helical" evidence="1">
    <location>
        <begin position="135"/>
        <end position="154"/>
    </location>
</feature>
<dbReference type="Pfam" id="PF09948">
    <property type="entry name" value="PpoB2"/>
    <property type="match status" value="1"/>
</dbReference>
<dbReference type="STRING" id="471854.Dfer_1837"/>
<feature type="transmembrane region" description="Helical" evidence="1">
    <location>
        <begin position="76"/>
        <end position="95"/>
    </location>
</feature>
<evidence type="ECO:0000256" key="1">
    <source>
        <dbReference type="SAM" id="Phobius"/>
    </source>
</evidence>
<reference evidence="2 3" key="1">
    <citation type="journal article" date="2009" name="Stand. Genomic Sci.">
        <title>Complete genome sequence of Dyadobacter fermentans type strain (NS114).</title>
        <authorList>
            <person name="Lang E."/>
            <person name="Lapidus A."/>
            <person name="Chertkov O."/>
            <person name="Brettin T."/>
            <person name="Detter J.C."/>
            <person name="Han C."/>
            <person name="Copeland A."/>
            <person name="Glavina Del Rio T."/>
            <person name="Nolan M."/>
            <person name="Chen F."/>
            <person name="Lucas S."/>
            <person name="Tice H."/>
            <person name="Cheng J.F."/>
            <person name="Land M."/>
            <person name="Hauser L."/>
            <person name="Chang Y.J."/>
            <person name="Jeffries C.D."/>
            <person name="Kopitz M."/>
            <person name="Bruce D."/>
            <person name="Goodwin L."/>
            <person name="Pitluck S."/>
            <person name="Ovchinnikova G."/>
            <person name="Pati A."/>
            <person name="Ivanova N."/>
            <person name="Mavrommatis K."/>
            <person name="Chen A."/>
            <person name="Palaniappan K."/>
            <person name="Chain P."/>
            <person name="Bristow J."/>
            <person name="Eisen J.A."/>
            <person name="Markowitz V."/>
            <person name="Hugenholtz P."/>
            <person name="Goker M."/>
            <person name="Rohde M."/>
            <person name="Kyrpides N.C."/>
            <person name="Klenk H.P."/>
        </authorList>
    </citation>
    <scope>NUCLEOTIDE SEQUENCE [LARGE SCALE GENOMIC DNA]</scope>
    <source>
        <strain evidence="3">ATCC 700827 / DSM 18053 / CIP 107007 / KCTC 52180 / NS114</strain>
    </source>
</reference>
<dbReference type="Proteomes" id="UP000002011">
    <property type="component" value="Chromosome"/>
</dbReference>
<dbReference type="InterPro" id="IPR018688">
    <property type="entry name" value="PpoB2-like"/>
</dbReference>
<accession>C6VUT7</accession>
<sequence>MIYNDREYRQVRNVVMGVSLIAWAMIFNKPASSSSWCCGGDCPSQLQMALGADAPLTLIAEVALTENAPGPLLGDWALMLLAMMTPTLIHPLVHVRMSSFASRRLRATALFTAGYLGMWMLAGLPFLATMLASRAIWPGSYIPAIVVGMFALLWQASPIKQRALNRCHKHMPLHAFGKKADADTLVFGVVHGSWCLSSCWALMLFAMLLPEGHSLGMAAVSILVFCERLDPPKTPAWQWRGFSTISGYLMNRIPKTHAGSTTGA</sequence>
<evidence type="ECO:0000313" key="2">
    <source>
        <dbReference type="EMBL" id="ACT93074.1"/>
    </source>
</evidence>
<keyword evidence="1" id="KW-0812">Transmembrane</keyword>
<dbReference type="HOGENOM" id="CLU_084210_0_0_10"/>
<keyword evidence="1" id="KW-1133">Transmembrane helix</keyword>
<organism evidence="2 3">
    <name type="scientific">Dyadobacter fermentans (strain ATCC 700827 / DSM 18053 / CIP 107007 / KCTC 52180 / NS114)</name>
    <dbReference type="NCBI Taxonomy" id="471854"/>
    <lineage>
        <taxon>Bacteria</taxon>
        <taxon>Pseudomonadati</taxon>
        <taxon>Bacteroidota</taxon>
        <taxon>Cytophagia</taxon>
        <taxon>Cytophagales</taxon>
        <taxon>Spirosomataceae</taxon>
        <taxon>Dyadobacter</taxon>
    </lineage>
</organism>
<dbReference type="KEGG" id="dfe:Dfer_1837"/>
<evidence type="ECO:0000313" key="3">
    <source>
        <dbReference type="Proteomes" id="UP000002011"/>
    </source>
</evidence>
<keyword evidence="1" id="KW-0472">Membrane</keyword>